<gene>
    <name evidence="1" type="ORF">B6N60_02237</name>
</gene>
<proteinExistence type="predicted"/>
<accession>A0A975Y4U9</accession>
<dbReference type="Proteomes" id="UP000683511">
    <property type="component" value="Chromosome"/>
</dbReference>
<protein>
    <submittedName>
        <fullName evidence="1">Uncharacterized protein</fullName>
    </submittedName>
</protein>
<evidence type="ECO:0000313" key="1">
    <source>
        <dbReference type="EMBL" id="QXE23547.1"/>
    </source>
</evidence>
<evidence type="ECO:0000313" key="2">
    <source>
        <dbReference type="Proteomes" id="UP000683511"/>
    </source>
</evidence>
<dbReference type="EMBL" id="CP021056">
    <property type="protein sequence ID" value="QXE23547.1"/>
    <property type="molecule type" value="Genomic_DNA"/>
</dbReference>
<dbReference type="AlphaFoldDB" id="A0A975Y4U9"/>
<organism evidence="1 2">
    <name type="scientific">Richelia sinica FACHB-800</name>
    <dbReference type="NCBI Taxonomy" id="1357546"/>
    <lineage>
        <taxon>Bacteria</taxon>
        <taxon>Bacillati</taxon>
        <taxon>Cyanobacteriota</taxon>
        <taxon>Cyanophyceae</taxon>
        <taxon>Nostocales</taxon>
        <taxon>Nostocaceae</taxon>
        <taxon>Richelia</taxon>
    </lineage>
</organism>
<sequence length="35" mass="4071">MTITSGNSLDDSVESENIKEYNFNMSYIFFFIINS</sequence>
<reference evidence="1" key="1">
    <citation type="submission" date="2017-04" db="EMBL/GenBank/DDBJ databases">
        <title>Genome deletions in a multicellular cyanobacterial endosymbiont for morphological adaptation in marine diatoms.</title>
        <authorList>
            <person name="Wang Y."/>
            <person name="Gao H."/>
            <person name="Li R."/>
            <person name="Xu X."/>
        </authorList>
    </citation>
    <scope>NUCLEOTIDE SEQUENCE</scope>
    <source>
        <strain evidence="1">FACHB 800</strain>
    </source>
</reference>
<dbReference type="KEGG" id="rsin:B6N60_02237"/>
<name>A0A975Y4U9_9NOST</name>
<keyword evidence="2" id="KW-1185">Reference proteome</keyword>